<name>A0A3S0YEM3_9GAMM</name>
<keyword evidence="4" id="KW-1185">Reference proteome</keyword>
<dbReference type="Proteomes" id="UP000286912">
    <property type="component" value="Unassembled WGS sequence"/>
</dbReference>
<evidence type="ECO:0000256" key="1">
    <source>
        <dbReference type="SAM" id="MobiDB-lite"/>
    </source>
</evidence>
<dbReference type="Pfam" id="PF06381">
    <property type="entry name" value="Phage_portal_3"/>
    <property type="match status" value="1"/>
</dbReference>
<dbReference type="EMBL" id="RZHD01000003">
    <property type="protein sequence ID" value="RUR48804.1"/>
    <property type="molecule type" value="Genomic_DNA"/>
</dbReference>
<protein>
    <submittedName>
        <fullName evidence="3">DUF1073 domain-containing protein</fullName>
    </submittedName>
</protein>
<sequence>MGAWNNIRRSLFGQPTMSNDAKRATAWQDYGYPEQLEFDNYFTMFARNGIARAGVMRHVEKTWETNPWIVEGEEGDKPRTDWTPWEKQLARVIRDMRLWSRFSAADWRGRVGQYSALYLTFADNQDPDQPVARGAKLIGVKPLYEAQIKPTAWHDNPKLPSFGMPSMYQFQQFNPEDASPASNTSFEIHPDRIHILAEGAEDDSIYGVPALQAGFNSLLDIEKIRGAGGEGFWKAARGAWALSGEVQPQQLAAMLGVEQDKVAEALNDTAADFASGMDKLLMLGGMKADSLSFNVPRPREFYDVALEDFASSVSCPVPELIGQQIAQRSSEENSRNWQQTIMSRRRQFVGPNIEGFLRHLMRLGSIPYIERFYVAWDDLTDSTASEKLDNAKKMSEINKNLTGTGLLPPFTENEMREAAGSEADPTLDGGMGFGEDDDPPANSAAQRSGTDADEPTATESA</sequence>
<dbReference type="RefSeq" id="WP_126981468.1">
    <property type="nucleotide sequence ID" value="NZ_RZHD01000003.1"/>
</dbReference>
<gene>
    <name evidence="3" type="ORF">ELY37_02840</name>
</gene>
<feature type="region of interest" description="Disordered" evidence="1">
    <location>
        <begin position="400"/>
        <end position="461"/>
    </location>
</feature>
<dbReference type="AlphaFoldDB" id="A0A3S0YEM3"/>
<evidence type="ECO:0000313" key="4">
    <source>
        <dbReference type="Proteomes" id="UP000286912"/>
    </source>
</evidence>
<evidence type="ECO:0000313" key="3">
    <source>
        <dbReference type="EMBL" id="RUR48804.1"/>
    </source>
</evidence>
<dbReference type="InterPro" id="IPR024459">
    <property type="entry name" value="Acb1-like_N"/>
</dbReference>
<feature type="domain" description="Anti-CBASS protein Acb1-like N-terminal" evidence="2">
    <location>
        <begin position="87"/>
        <end position="397"/>
    </location>
</feature>
<proteinExistence type="predicted"/>
<accession>A0A3S0YEM3</accession>
<reference evidence="3 4" key="1">
    <citation type="submission" date="2018-12" db="EMBL/GenBank/DDBJ databases">
        <title>three novel Halomonas strain isolated from plants.</title>
        <authorList>
            <person name="Sun C."/>
        </authorList>
    </citation>
    <scope>NUCLEOTIDE SEQUENCE [LARGE SCALE GENOMIC DNA]</scope>
    <source>
        <strain evidence="3 4">RC</strain>
    </source>
</reference>
<organism evidence="3 4">
    <name type="scientific">Vreelandella populi</name>
    <dbReference type="NCBI Taxonomy" id="2498858"/>
    <lineage>
        <taxon>Bacteria</taxon>
        <taxon>Pseudomonadati</taxon>
        <taxon>Pseudomonadota</taxon>
        <taxon>Gammaproteobacteria</taxon>
        <taxon>Oceanospirillales</taxon>
        <taxon>Halomonadaceae</taxon>
        <taxon>Vreelandella</taxon>
    </lineage>
</organism>
<comment type="caution">
    <text evidence="3">The sequence shown here is derived from an EMBL/GenBank/DDBJ whole genome shotgun (WGS) entry which is preliminary data.</text>
</comment>
<feature type="compositionally biased region" description="Acidic residues" evidence="1">
    <location>
        <begin position="451"/>
        <end position="461"/>
    </location>
</feature>
<dbReference type="OrthoDB" id="7440425at2"/>
<evidence type="ECO:0000259" key="2">
    <source>
        <dbReference type="Pfam" id="PF06381"/>
    </source>
</evidence>